<evidence type="ECO:0000256" key="11">
    <source>
        <dbReference type="RuleBase" id="RU003357"/>
    </source>
</evidence>
<feature type="chain" id="PRO_5009520776" evidence="12">
    <location>
        <begin position="21"/>
        <end position="901"/>
    </location>
</feature>
<dbReference type="Gene3D" id="2.170.130.10">
    <property type="entry name" value="TonB-dependent receptor, plug domain"/>
    <property type="match status" value="1"/>
</dbReference>
<evidence type="ECO:0000259" key="13">
    <source>
        <dbReference type="Pfam" id="PF00593"/>
    </source>
</evidence>
<comment type="similarity">
    <text evidence="10 11">Belongs to the TonB-dependent receptor family.</text>
</comment>
<sequence length="901" mass="101662">MRYLAMLAGFLITISGTAQAGNTGKISGQITDAGNGLPLFGAVVSVPGTSIGGFTDDQGRYFLINIPPGSYSIRVNMTGYSPVTVIDVKCTQDITTKLNLKLKVSPIMTEGIVVTAQRPIVDKELTATRRTIKIENLALMPWDTPEKAVASQPGVVTKSQEFHIRGGRSDEVSYLLDGISVRDAVEGYSGLLVNSNALSDLNMLTGIFDAQYGEVMSGVIEASIKNGGDAALNFSTKSGKVMGSQTGRGYQNYQLDYGRSLLRDKLRIFGAADLSLTDDWEPHREMVPHQDRQDYSGLVKTTYTAPLGIRLTALGAQSRSQYGYYGHDWYFFPGSYRSDLRKGRLGSFNINQSLSRATFYNLNLGWFWNTGKFGVRDTFWDIGRYWWEDIKFFDYQDNQIYYDENGAAHFTAGYNPYGYDRMLFYRYGSYWKYRDRVTDQRFVKFDITSQVNTIHQLKLGTDLKFYRINNFYLYPTANGIPIFDAYDKNPSTQAVYLQDKVEYQGLVVNLGLRYERIDPKVSATSLGLWAQGLENIDLSPKSIYSPRVGLSYIISPVTTFHLGYGKYFQQPQFQHLYQYLGAYNAIELKGNILGNPSLKPPTTTSLEFGTVTEFAKEWSFDLTIYSKDIRHLIGVEYIPAVPEAYYQYRNIDNASSKGIEATIKKHLGQRFTGLVQYSYAKAEGTGSSPQAVWEKYLSTVQGESLGTLPQESIPLEFDQRNKVSLEASVFSREDSGTGSLKRWVKSGNTLNLIFQYGSGLPSAVTPVDTITRDAQDLNDDRSSATKQLDLKFTKKMNLGRWSGYLSLEILNVFNWENFNYSYQREIGPYEIYTKDWTPRSPSADYTSGSPYYDATGDQDQNGVFEVSEQWAQWEYFSQLYNSNPALSSMPRLMRLGFKITF</sequence>
<evidence type="ECO:0000256" key="5">
    <source>
        <dbReference type="ARBA" id="ARBA00022729"/>
    </source>
</evidence>
<evidence type="ECO:0000256" key="2">
    <source>
        <dbReference type="ARBA" id="ARBA00022448"/>
    </source>
</evidence>
<evidence type="ECO:0000256" key="8">
    <source>
        <dbReference type="ARBA" id="ARBA00023170"/>
    </source>
</evidence>
<dbReference type="Gene3D" id="2.60.40.1120">
    <property type="entry name" value="Carboxypeptidase-like, regulatory domain"/>
    <property type="match status" value="1"/>
</dbReference>
<dbReference type="PROSITE" id="PS52016">
    <property type="entry name" value="TONB_DEPENDENT_REC_3"/>
    <property type="match status" value="1"/>
</dbReference>
<feature type="domain" description="TonB-dependent receptor-like beta-barrel" evidence="13">
    <location>
        <begin position="319"/>
        <end position="688"/>
    </location>
</feature>
<evidence type="ECO:0000313" key="15">
    <source>
        <dbReference type="EMBL" id="OGF12996.1"/>
    </source>
</evidence>
<evidence type="ECO:0000256" key="1">
    <source>
        <dbReference type="ARBA" id="ARBA00004571"/>
    </source>
</evidence>
<organism evidence="15 16">
    <name type="scientific">Candidatus Edwardsbacteria bacterium GWF2_54_11</name>
    <dbReference type="NCBI Taxonomy" id="1817851"/>
    <lineage>
        <taxon>Bacteria</taxon>
        <taxon>Candidatus Edwardsiibacteriota</taxon>
    </lineage>
</organism>
<dbReference type="GO" id="GO:0044718">
    <property type="term" value="P:siderophore transmembrane transport"/>
    <property type="evidence" value="ECO:0007669"/>
    <property type="project" value="TreeGrafter"/>
</dbReference>
<dbReference type="Gene3D" id="2.40.170.20">
    <property type="entry name" value="TonB-dependent receptor, beta-barrel domain"/>
    <property type="match status" value="1"/>
</dbReference>
<dbReference type="InterPro" id="IPR000531">
    <property type="entry name" value="Beta-barrel_TonB"/>
</dbReference>
<gene>
    <name evidence="15" type="ORF">A2024_01870</name>
</gene>
<dbReference type="InterPro" id="IPR008969">
    <property type="entry name" value="CarboxyPept-like_regulatory"/>
</dbReference>
<dbReference type="Pfam" id="PF13715">
    <property type="entry name" value="CarbopepD_reg_2"/>
    <property type="match status" value="1"/>
</dbReference>
<keyword evidence="7 10" id="KW-0472">Membrane</keyword>
<dbReference type="PANTHER" id="PTHR30069">
    <property type="entry name" value="TONB-DEPENDENT OUTER MEMBRANE RECEPTOR"/>
    <property type="match status" value="1"/>
</dbReference>
<feature type="domain" description="TonB-dependent receptor plug" evidence="14">
    <location>
        <begin position="123"/>
        <end position="214"/>
    </location>
</feature>
<dbReference type="Proteomes" id="UP000177230">
    <property type="component" value="Unassembled WGS sequence"/>
</dbReference>
<keyword evidence="2 10" id="KW-0813">Transport</keyword>
<dbReference type="InterPro" id="IPR036942">
    <property type="entry name" value="Beta-barrel_TonB_sf"/>
</dbReference>
<dbReference type="GO" id="GO:0015344">
    <property type="term" value="F:siderophore uptake transmembrane transporter activity"/>
    <property type="evidence" value="ECO:0007669"/>
    <property type="project" value="TreeGrafter"/>
</dbReference>
<dbReference type="InterPro" id="IPR012910">
    <property type="entry name" value="Plug_dom"/>
</dbReference>
<evidence type="ECO:0000313" key="16">
    <source>
        <dbReference type="Proteomes" id="UP000177230"/>
    </source>
</evidence>
<dbReference type="PANTHER" id="PTHR30069:SF29">
    <property type="entry name" value="HEMOGLOBIN AND HEMOGLOBIN-HAPTOGLOBIN-BINDING PROTEIN 1-RELATED"/>
    <property type="match status" value="1"/>
</dbReference>
<dbReference type="SUPFAM" id="SSF49464">
    <property type="entry name" value="Carboxypeptidase regulatory domain-like"/>
    <property type="match status" value="1"/>
</dbReference>
<accession>A0A1F5REW5</accession>
<name>A0A1F5REW5_9BACT</name>
<proteinExistence type="inferred from homology"/>
<dbReference type="InterPro" id="IPR039426">
    <property type="entry name" value="TonB-dep_rcpt-like"/>
</dbReference>
<dbReference type="Pfam" id="PF00593">
    <property type="entry name" value="TonB_dep_Rec_b-barrel"/>
    <property type="match status" value="1"/>
</dbReference>
<feature type="signal peptide" evidence="12">
    <location>
        <begin position="1"/>
        <end position="20"/>
    </location>
</feature>
<keyword evidence="3 10" id="KW-1134">Transmembrane beta strand</keyword>
<dbReference type="GO" id="GO:0009279">
    <property type="term" value="C:cell outer membrane"/>
    <property type="evidence" value="ECO:0007669"/>
    <property type="project" value="UniProtKB-SubCell"/>
</dbReference>
<keyword evidence="8" id="KW-0675">Receptor</keyword>
<reference evidence="15 16" key="1">
    <citation type="journal article" date="2016" name="Nat. Commun.">
        <title>Thousands of microbial genomes shed light on interconnected biogeochemical processes in an aquifer system.</title>
        <authorList>
            <person name="Anantharaman K."/>
            <person name="Brown C.T."/>
            <person name="Hug L.A."/>
            <person name="Sharon I."/>
            <person name="Castelle C.J."/>
            <person name="Probst A.J."/>
            <person name="Thomas B.C."/>
            <person name="Singh A."/>
            <person name="Wilkins M.J."/>
            <person name="Karaoz U."/>
            <person name="Brodie E.L."/>
            <person name="Williams K.H."/>
            <person name="Hubbard S.S."/>
            <person name="Banfield J.F."/>
        </authorList>
    </citation>
    <scope>NUCLEOTIDE SEQUENCE [LARGE SCALE GENOMIC DNA]</scope>
</reference>
<dbReference type="InterPro" id="IPR037066">
    <property type="entry name" value="Plug_dom_sf"/>
</dbReference>
<evidence type="ECO:0000256" key="3">
    <source>
        <dbReference type="ARBA" id="ARBA00022452"/>
    </source>
</evidence>
<keyword evidence="5 12" id="KW-0732">Signal</keyword>
<dbReference type="SUPFAM" id="SSF56935">
    <property type="entry name" value="Porins"/>
    <property type="match status" value="1"/>
</dbReference>
<evidence type="ECO:0000256" key="6">
    <source>
        <dbReference type="ARBA" id="ARBA00023077"/>
    </source>
</evidence>
<dbReference type="Pfam" id="PF07715">
    <property type="entry name" value="Plug"/>
    <property type="match status" value="1"/>
</dbReference>
<evidence type="ECO:0000256" key="4">
    <source>
        <dbReference type="ARBA" id="ARBA00022692"/>
    </source>
</evidence>
<evidence type="ECO:0000256" key="9">
    <source>
        <dbReference type="ARBA" id="ARBA00023237"/>
    </source>
</evidence>
<keyword evidence="4 10" id="KW-0812">Transmembrane</keyword>
<dbReference type="EMBL" id="MFFM01000027">
    <property type="protein sequence ID" value="OGF12996.1"/>
    <property type="molecule type" value="Genomic_DNA"/>
</dbReference>
<evidence type="ECO:0000256" key="7">
    <source>
        <dbReference type="ARBA" id="ARBA00023136"/>
    </source>
</evidence>
<evidence type="ECO:0000259" key="14">
    <source>
        <dbReference type="Pfam" id="PF07715"/>
    </source>
</evidence>
<evidence type="ECO:0000256" key="12">
    <source>
        <dbReference type="SAM" id="SignalP"/>
    </source>
</evidence>
<dbReference type="AlphaFoldDB" id="A0A1F5REW5"/>
<comment type="caution">
    <text evidence="15">The sequence shown here is derived from an EMBL/GenBank/DDBJ whole genome shotgun (WGS) entry which is preliminary data.</text>
</comment>
<keyword evidence="6 11" id="KW-0798">TonB box</keyword>
<protein>
    <submittedName>
        <fullName evidence="15">Uncharacterized protein</fullName>
    </submittedName>
</protein>
<evidence type="ECO:0000256" key="10">
    <source>
        <dbReference type="PROSITE-ProRule" id="PRU01360"/>
    </source>
</evidence>
<comment type="subcellular location">
    <subcellularLocation>
        <location evidence="1 10">Cell outer membrane</location>
        <topology evidence="1 10">Multi-pass membrane protein</topology>
    </subcellularLocation>
</comment>
<keyword evidence="9 10" id="KW-0998">Cell outer membrane</keyword>